<proteinExistence type="predicted"/>
<gene>
    <name evidence="4" type="ORF">PVK37_17775</name>
</gene>
<feature type="region of interest" description="Disordered" evidence="1">
    <location>
        <begin position="80"/>
        <end position="141"/>
    </location>
</feature>
<reference evidence="4 5" key="1">
    <citation type="submission" date="2023-02" db="EMBL/GenBank/DDBJ databases">
        <authorList>
            <person name="Mo P."/>
        </authorList>
    </citation>
    <scope>NUCLEOTIDE SEQUENCE [LARGE SCALE GENOMIC DNA]</scope>
    <source>
        <strain evidence="4 5">HUAS 3</strain>
    </source>
</reference>
<dbReference type="Pfam" id="PF13845">
    <property type="entry name" value="Septum_form"/>
    <property type="match status" value="1"/>
</dbReference>
<accession>A0ABY7ZKA7</accession>
<evidence type="ECO:0000313" key="4">
    <source>
        <dbReference type="EMBL" id="WDZ82344.1"/>
    </source>
</evidence>
<evidence type="ECO:0000313" key="5">
    <source>
        <dbReference type="Proteomes" id="UP001219605"/>
    </source>
</evidence>
<keyword evidence="2" id="KW-0732">Signal</keyword>
<feature type="chain" id="PRO_5047194998" evidence="2">
    <location>
        <begin position="22"/>
        <end position="339"/>
    </location>
</feature>
<feature type="domain" description="Septum formation-related" evidence="3">
    <location>
        <begin position="136"/>
        <end position="315"/>
    </location>
</feature>
<evidence type="ECO:0000259" key="3">
    <source>
        <dbReference type="Pfam" id="PF13845"/>
    </source>
</evidence>
<dbReference type="Proteomes" id="UP001219605">
    <property type="component" value="Chromosome"/>
</dbReference>
<evidence type="ECO:0000256" key="1">
    <source>
        <dbReference type="SAM" id="MobiDB-lite"/>
    </source>
</evidence>
<dbReference type="InterPro" id="IPR026004">
    <property type="entry name" value="Septum_form"/>
</dbReference>
<dbReference type="PROSITE" id="PS51257">
    <property type="entry name" value="PROKAR_LIPOPROTEIN"/>
    <property type="match status" value="1"/>
</dbReference>
<evidence type="ECO:0000256" key="2">
    <source>
        <dbReference type="SAM" id="SignalP"/>
    </source>
</evidence>
<organism evidence="4 5">
    <name type="scientific">Micromonospora cathayae</name>
    <dbReference type="NCBI Taxonomy" id="3028804"/>
    <lineage>
        <taxon>Bacteria</taxon>
        <taxon>Bacillati</taxon>
        <taxon>Actinomycetota</taxon>
        <taxon>Actinomycetes</taxon>
        <taxon>Micromonosporales</taxon>
        <taxon>Micromonosporaceae</taxon>
        <taxon>Micromonospora</taxon>
    </lineage>
</organism>
<sequence length="339" mass="36063">MRRVLVALVLAGALASVAGCARPGPADGDLTDDWPALPAARPFVPAAGVCLPRISAVAQAAGYETVDCARPHLAETIHVGTVDGTATVPDRPATDTGPVPDGPTADRTPTDGPTSDRTPTDGPTADRAATDGTVERPAAGSAALRAIRADCDQRTREVLGGDWRSARLTLQVTLPSTAAWAAGARWYRCDLSETGSLDNNRPVVRSGSLRGALIGDSPLTHRCFDPKLIADDLNYMAPVLCTEPHRAEFVGVYREREMSWARFAAADDAVHRRCLGLIAEYAKVPNNGDLPYRVGSIFYPPSRQEWAEGDRGVRCFLWSDDRKLTRSMRGAGPAGLPAS</sequence>
<dbReference type="RefSeq" id="WP_275028569.1">
    <property type="nucleotide sequence ID" value="NZ_CP118615.1"/>
</dbReference>
<name>A0ABY7ZKA7_9ACTN</name>
<dbReference type="EMBL" id="CP118615">
    <property type="protein sequence ID" value="WDZ82344.1"/>
    <property type="molecule type" value="Genomic_DNA"/>
</dbReference>
<keyword evidence="5" id="KW-1185">Reference proteome</keyword>
<feature type="signal peptide" evidence="2">
    <location>
        <begin position="1"/>
        <end position="21"/>
    </location>
</feature>
<protein>
    <submittedName>
        <fullName evidence="4">Septum formation family protein</fullName>
    </submittedName>
</protein>